<comment type="catalytic activity">
    <reaction evidence="6 8">
        <text>a 2'-deoxyadenosine in DNA + S-adenosyl-L-methionine = an N(6)-methyl-2'-deoxyadenosine in DNA + S-adenosyl-L-homocysteine + H(+)</text>
        <dbReference type="Rhea" id="RHEA:15197"/>
        <dbReference type="Rhea" id="RHEA-COMP:12418"/>
        <dbReference type="Rhea" id="RHEA-COMP:12419"/>
        <dbReference type="ChEBI" id="CHEBI:15378"/>
        <dbReference type="ChEBI" id="CHEBI:57856"/>
        <dbReference type="ChEBI" id="CHEBI:59789"/>
        <dbReference type="ChEBI" id="CHEBI:90615"/>
        <dbReference type="ChEBI" id="CHEBI:90616"/>
        <dbReference type="EC" id="2.1.1.72"/>
    </reaction>
</comment>
<dbReference type="InterPro" id="IPR012327">
    <property type="entry name" value="MeTrfase_D12"/>
</dbReference>
<dbReference type="GO" id="GO:0043565">
    <property type="term" value="F:sequence-specific DNA binding"/>
    <property type="evidence" value="ECO:0007669"/>
    <property type="project" value="TreeGrafter"/>
</dbReference>
<dbReference type="GeneID" id="31844615"/>
<feature type="binding site" evidence="7">
    <location>
        <position position="189"/>
    </location>
    <ligand>
        <name>S-adenosyl-L-methionine</name>
        <dbReference type="ChEBI" id="CHEBI:59789"/>
    </ligand>
</feature>
<gene>
    <name evidence="9" type="ORF">PhaeoP63_00142</name>
</gene>
<dbReference type="Proteomes" id="UP000217545">
    <property type="component" value="Chromosome"/>
</dbReference>
<dbReference type="InterPro" id="IPR023095">
    <property type="entry name" value="Ade_MeTrfase_dom_2"/>
</dbReference>
<dbReference type="Gene3D" id="3.40.50.150">
    <property type="entry name" value="Vaccinia Virus protein VP39"/>
    <property type="match status" value="1"/>
</dbReference>
<dbReference type="PROSITE" id="PS00092">
    <property type="entry name" value="N6_MTASE"/>
    <property type="match status" value="1"/>
</dbReference>
<comment type="similarity">
    <text evidence="1 8">Belongs to the N(4)/N(6)-methyltransferase family.</text>
</comment>
<feature type="binding site" evidence="7">
    <location>
        <position position="64"/>
    </location>
    <ligand>
        <name>S-adenosyl-L-methionine</name>
        <dbReference type="ChEBI" id="CHEBI:59789"/>
    </ligand>
</feature>
<evidence type="ECO:0000256" key="7">
    <source>
        <dbReference type="PIRSR" id="PIRSR000398-1"/>
    </source>
</evidence>
<dbReference type="PANTHER" id="PTHR30481">
    <property type="entry name" value="DNA ADENINE METHYLASE"/>
    <property type="match status" value="1"/>
</dbReference>
<feature type="binding site" evidence="7">
    <location>
        <position position="23"/>
    </location>
    <ligand>
        <name>S-adenosyl-L-methionine</name>
        <dbReference type="ChEBI" id="CHEBI:59789"/>
    </ligand>
</feature>
<dbReference type="GO" id="GO:0009007">
    <property type="term" value="F:site-specific DNA-methyltransferase (adenine-specific) activity"/>
    <property type="evidence" value="ECO:0007669"/>
    <property type="project" value="UniProtKB-UniRule"/>
</dbReference>
<reference evidence="9 10" key="1">
    <citation type="journal article" date="2017" name="Front. Microbiol.">
        <title>Phaeobacter piscinae sp. nov., a species of the Roseobacter group and potential aquaculture probiont.</title>
        <authorList>
            <person name="Sonnenschein E.C."/>
            <person name="Phippen C.B.W."/>
            <person name="Nielsen K.F."/>
            <person name="Mateiu R.V."/>
            <person name="Melchiorsen J."/>
            <person name="Gram L."/>
            <person name="Overmann J."/>
            <person name="Freese H.M."/>
        </authorList>
    </citation>
    <scope>NUCLEOTIDE SEQUENCE [LARGE SCALE GENOMIC DNA]</scope>
    <source>
        <strain evidence="9 10">P63</strain>
    </source>
</reference>
<sequence>MNKIDETHSNLRSRPLLRWAGSKRSALPELGADAPAQFERYIEPFVGSAVLFDYLRPEKALLSDLNTDLINFYRQVQTGSKEIYNAALAIPREKEVYLSVREKFKTEQNHQERAVQFFYLNRNCFNGLYRTNKQGMFNVPFAASKPSSYPTQSQFEDFATRLQSADLKCGDFFDIVSENVRAGDFVYLDPPYLKSEGRIFSEYVKGHFSRVDLDRLRQLLSIIDNVGAKFILSFIDDEIIYPIRDLWPYRTYSVQRNISGFSASRKKSGELLIRNW</sequence>
<evidence type="ECO:0000256" key="8">
    <source>
        <dbReference type="RuleBase" id="RU361257"/>
    </source>
</evidence>
<name>A0AAC9Z7E1_9RHOB</name>
<dbReference type="GO" id="GO:0006298">
    <property type="term" value="P:mismatch repair"/>
    <property type="evidence" value="ECO:0007669"/>
    <property type="project" value="TreeGrafter"/>
</dbReference>
<dbReference type="Gene3D" id="1.10.1020.10">
    <property type="entry name" value="Adenine-specific Methyltransferase, Domain 2"/>
    <property type="match status" value="1"/>
</dbReference>
<evidence type="ECO:0000256" key="1">
    <source>
        <dbReference type="ARBA" id="ARBA00006594"/>
    </source>
</evidence>
<dbReference type="GO" id="GO:1904047">
    <property type="term" value="F:S-adenosyl-L-methionine binding"/>
    <property type="evidence" value="ECO:0007669"/>
    <property type="project" value="TreeGrafter"/>
</dbReference>
<dbReference type="Pfam" id="PF02086">
    <property type="entry name" value="MethyltransfD12"/>
    <property type="match status" value="1"/>
</dbReference>
<dbReference type="NCBIfam" id="TIGR00571">
    <property type="entry name" value="dam"/>
    <property type="match status" value="1"/>
</dbReference>
<proteinExistence type="inferred from homology"/>
<dbReference type="SUPFAM" id="SSF53335">
    <property type="entry name" value="S-adenosyl-L-methionine-dependent methyltransferases"/>
    <property type="match status" value="1"/>
</dbReference>
<dbReference type="InterPro" id="IPR002052">
    <property type="entry name" value="DNA_methylase_N6_adenine_CS"/>
</dbReference>
<dbReference type="REBASE" id="221256">
    <property type="entry name" value="M.PgaP63ORF142P"/>
</dbReference>
<keyword evidence="4 8" id="KW-0808">Transferase</keyword>
<evidence type="ECO:0000256" key="4">
    <source>
        <dbReference type="ARBA" id="ARBA00022679"/>
    </source>
</evidence>
<evidence type="ECO:0000256" key="2">
    <source>
        <dbReference type="ARBA" id="ARBA00011900"/>
    </source>
</evidence>
<feature type="binding site" evidence="7">
    <location>
        <position position="19"/>
    </location>
    <ligand>
        <name>S-adenosyl-L-methionine</name>
        <dbReference type="ChEBI" id="CHEBI:59789"/>
    </ligand>
</feature>
<evidence type="ECO:0000256" key="3">
    <source>
        <dbReference type="ARBA" id="ARBA00022603"/>
    </source>
</evidence>
<dbReference type="GO" id="GO:0009307">
    <property type="term" value="P:DNA restriction-modification system"/>
    <property type="evidence" value="ECO:0007669"/>
    <property type="project" value="InterPro"/>
</dbReference>
<dbReference type="PIRSF" id="PIRSF000398">
    <property type="entry name" value="M_m6A_EcoRV"/>
    <property type="match status" value="1"/>
</dbReference>
<organism evidence="9 10">
    <name type="scientific">Phaeobacter gallaeciensis</name>
    <dbReference type="NCBI Taxonomy" id="60890"/>
    <lineage>
        <taxon>Bacteria</taxon>
        <taxon>Pseudomonadati</taxon>
        <taxon>Pseudomonadota</taxon>
        <taxon>Alphaproteobacteria</taxon>
        <taxon>Rhodobacterales</taxon>
        <taxon>Roseobacteraceae</taxon>
        <taxon>Phaeobacter</taxon>
    </lineage>
</organism>
<evidence type="ECO:0000313" key="10">
    <source>
        <dbReference type="Proteomes" id="UP000217545"/>
    </source>
</evidence>
<dbReference type="InterPro" id="IPR029063">
    <property type="entry name" value="SAM-dependent_MTases_sf"/>
</dbReference>
<dbReference type="EMBL" id="CP010784">
    <property type="protein sequence ID" value="ATF04259.1"/>
    <property type="molecule type" value="Genomic_DNA"/>
</dbReference>
<dbReference type="EC" id="2.1.1.72" evidence="2 8"/>
<evidence type="ECO:0000313" key="9">
    <source>
        <dbReference type="EMBL" id="ATF04259.1"/>
    </source>
</evidence>
<keyword evidence="5 8" id="KW-0949">S-adenosyl-L-methionine</keyword>
<dbReference type="InterPro" id="IPR012263">
    <property type="entry name" value="M_m6A_EcoRV"/>
</dbReference>
<dbReference type="RefSeq" id="WP_024095692.1">
    <property type="nucleotide sequence ID" value="NZ_CP010588.1"/>
</dbReference>
<dbReference type="PRINTS" id="PR00505">
    <property type="entry name" value="D12N6MTFRASE"/>
</dbReference>
<dbReference type="GO" id="GO:0032259">
    <property type="term" value="P:methylation"/>
    <property type="evidence" value="ECO:0007669"/>
    <property type="project" value="UniProtKB-KW"/>
</dbReference>
<accession>A0AAC9Z7E1</accession>
<dbReference type="AlphaFoldDB" id="A0AAC9Z7E1"/>
<evidence type="ECO:0000256" key="5">
    <source>
        <dbReference type="ARBA" id="ARBA00022691"/>
    </source>
</evidence>
<evidence type="ECO:0000256" key="6">
    <source>
        <dbReference type="ARBA" id="ARBA00047942"/>
    </source>
</evidence>
<keyword evidence="3 8" id="KW-0489">Methyltransferase</keyword>
<protein>
    <recommendedName>
        <fullName evidence="2 8">Site-specific DNA-methyltransferase (adenine-specific)</fullName>
        <ecNumber evidence="2 8">2.1.1.72</ecNumber>
    </recommendedName>
</protein>
<dbReference type="PANTHER" id="PTHR30481:SF3">
    <property type="entry name" value="DNA ADENINE METHYLASE"/>
    <property type="match status" value="1"/>
</dbReference>